<feature type="region of interest" description="Disordered" evidence="2">
    <location>
        <begin position="82"/>
        <end position="109"/>
    </location>
</feature>
<evidence type="ECO:0000313" key="3">
    <source>
        <dbReference type="EMBL" id="CAF2828876.1"/>
    </source>
</evidence>
<accession>A0A7R8CI38</accession>
<protein>
    <submittedName>
        <fullName evidence="3">(salmon louse) hypothetical protein</fullName>
    </submittedName>
</protein>
<dbReference type="Pfam" id="PF07814">
    <property type="entry name" value="WAPL"/>
    <property type="match status" value="1"/>
</dbReference>
<feature type="compositionally biased region" description="Basic residues" evidence="2">
    <location>
        <begin position="281"/>
        <end position="296"/>
    </location>
</feature>
<comment type="similarity">
    <text evidence="1">Belongs to the WAPL family.</text>
</comment>
<dbReference type="OrthoDB" id="78088at2759"/>
<dbReference type="AlphaFoldDB" id="A0A7R8CI38"/>
<organism evidence="3 4">
    <name type="scientific">Lepeophtheirus salmonis</name>
    <name type="common">Salmon louse</name>
    <name type="synonym">Caligus salmonis</name>
    <dbReference type="NCBI Taxonomy" id="72036"/>
    <lineage>
        <taxon>Eukaryota</taxon>
        <taxon>Metazoa</taxon>
        <taxon>Ecdysozoa</taxon>
        <taxon>Arthropoda</taxon>
        <taxon>Crustacea</taxon>
        <taxon>Multicrustacea</taxon>
        <taxon>Hexanauplia</taxon>
        <taxon>Copepoda</taxon>
        <taxon>Siphonostomatoida</taxon>
        <taxon>Caligidae</taxon>
        <taxon>Lepeophtheirus</taxon>
    </lineage>
</organism>
<evidence type="ECO:0000256" key="1">
    <source>
        <dbReference type="ARBA" id="ARBA00006854"/>
    </source>
</evidence>
<feature type="compositionally biased region" description="Basic and acidic residues" evidence="2">
    <location>
        <begin position="166"/>
        <end position="182"/>
    </location>
</feature>
<reference evidence="3" key="1">
    <citation type="submission" date="2021-02" db="EMBL/GenBank/DDBJ databases">
        <authorList>
            <person name="Bekaert M."/>
        </authorList>
    </citation>
    <scope>NUCLEOTIDE SEQUENCE</scope>
    <source>
        <strain evidence="3">IoA-00</strain>
    </source>
</reference>
<dbReference type="InterPro" id="IPR012502">
    <property type="entry name" value="WAPL_dom"/>
</dbReference>
<dbReference type="InterPro" id="IPR039874">
    <property type="entry name" value="WAPL"/>
</dbReference>
<sequence>MQRSYGRKGPTPFDRLVNEQCQKGVVGRWNVSALSSVRPKPRVVAQSGSYEAMEAPNSNIEVLREARSEKWGETLNVPKKKRFFTSKNAKEPEGHLMRSMTTSDSVEEPVESLKVPPLRLKLNSCNFESCTPFEDETSRHSNESPDNNSEDISMLKLWDGSPSPSVHEEASSSHQEEASIKDEIEETSPLTKSPYQSSSCNSLVLSSHMDLNETDSPPLTNEKNKVPELSNPSSPDASQSFPLERLISESNTNTLTTSSIKEKEESLTMTSSITNNTSKRSIFKSKGGSRKVKYRHNWNPSGHEDKEDMIHGGLGKTSTSSNASLSTSDVYGVDNEFDESFDGNLVKISKNKPGEEEETITSIKCTRSQKSYFTVVKSVKKAHQIQDSGEFQEFNDDVDYILGGLGSQHPLSTRCLSTVTLASKCMESSFRMHLRAHEKASLGLCAAAVLFVLSQDRLNMDLDKNSLELMLNLLDTESRNKDPCADSEIDEKEFIKNREKVKDLCTAIKTKGHAKSLSLDHISADHLAMETLLSLTSKRAGEWFKEDLRELGGLDHLVRTLSECVNYLLADEISMWTEALLNKLRKADRVLKVLENITSENEENCLYLLMYEEGKCFNLVHSLLKLLSTALPSYPDKNGTDKESIGYILCEVLLDVIRVYVNLVHDYHTTSIGSKKGGQSDVIDIVFHCIFILPNYVPIVKSFDLSVLCLTLLINLVENCENNRKLMLLTKIPSDTPEESCSGVEGLVNLFIEKESSARHEESKTDNILDGVSEDKEEENQKKSREEVIDETIAKLLQKAGRHMEDTLIASYITLIVGYTILDNKEHELTVRQLLPNGNFVLMMSILKKFYNFMNLTASSTVASSRGIKATEKIIKYLQSIDSSKKEKDVSNDKLSIMDNVKTADDDDEFRYTIY</sequence>
<evidence type="ECO:0000256" key="2">
    <source>
        <dbReference type="SAM" id="MobiDB-lite"/>
    </source>
</evidence>
<dbReference type="InterPro" id="IPR011989">
    <property type="entry name" value="ARM-like"/>
</dbReference>
<proteinExistence type="inferred from homology"/>
<feature type="compositionally biased region" description="Polar residues" evidence="2">
    <location>
        <begin position="267"/>
        <end position="280"/>
    </location>
</feature>
<feature type="compositionally biased region" description="Low complexity" evidence="2">
    <location>
        <begin position="197"/>
        <end position="207"/>
    </location>
</feature>
<dbReference type="PANTHER" id="PTHR22100">
    <property type="entry name" value="WINGS APART-LIKE PROTEIN HOMOLOG"/>
    <property type="match status" value="1"/>
</dbReference>
<dbReference type="PANTHER" id="PTHR22100:SF13">
    <property type="entry name" value="WINGS APART-LIKE PROTEIN HOMOLOG"/>
    <property type="match status" value="1"/>
</dbReference>
<feature type="compositionally biased region" description="Low complexity" evidence="2">
    <location>
        <begin position="317"/>
        <end position="326"/>
    </location>
</feature>
<feature type="region of interest" description="Disordered" evidence="2">
    <location>
        <begin position="761"/>
        <end position="785"/>
    </location>
</feature>
<feature type="compositionally biased region" description="Low complexity" evidence="2">
    <location>
        <begin position="248"/>
        <end position="259"/>
    </location>
</feature>
<dbReference type="Proteomes" id="UP000675881">
    <property type="component" value="Chromosome 13"/>
</dbReference>
<dbReference type="Gene3D" id="1.25.10.10">
    <property type="entry name" value="Leucine-rich Repeat Variant"/>
    <property type="match status" value="1"/>
</dbReference>
<dbReference type="PROSITE" id="PS51271">
    <property type="entry name" value="WAPL"/>
    <property type="match status" value="1"/>
</dbReference>
<name>A0A7R8CI38_LEPSM</name>
<feature type="compositionally biased region" description="Polar residues" evidence="2">
    <location>
        <begin position="230"/>
        <end position="241"/>
    </location>
</feature>
<feature type="region of interest" description="Disordered" evidence="2">
    <location>
        <begin position="132"/>
        <end position="326"/>
    </location>
</feature>
<keyword evidence="4" id="KW-1185">Reference proteome</keyword>
<dbReference type="InterPro" id="IPR022771">
    <property type="entry name" value="WAPL_C"/>
</dbReference>
<gene>
    <name evidence="3" type="ORF">LSAA_3799</name>
</gene>
<evidence type="ECO:0000313" key="4">
    <source>
        <dbReference type="Proteomes" id="UP000675881"/>
    </source>
</evidence>
<dbReference type="EMBL" id="HG994592">
    <property type="protein sequence ID" value="CAF2828876.1"/>
    <property type="molecule type" value="Genomic_DNA"/>
</dbReference>